<dbReference type="EMBL" id="RBXN01000002">
    <property type="protein sequence ID" value="RKT59831.1"/>
    <property type="molecule type" value="Genomic_DNA"/>
</dbReference>
<protein>
    <submittedName>
        <fullName evidence="11">Alkaline phosphatase</fullName>
    </submittedName>
</protein>
<feature type="binding site" evidence="8">
    <location>
        <position position="321"/>
    </location>
    <ligand>
        <name>Zn(2+)</name>
        <dbReference type="ChEBI" id="CHEBI:29105"/>
        <label>2</label>
    </ligand>
</feature>
<feature type="binding site" evidence="8">
    <location>
        <position position="320"/>
    </location>
    <ligand>
        <name>Zn(2+)</name>
        <dbReference type="ChEBI" id="CHEBI:29105"/>
        <label>2</label>
    </ligand>
</feature>
<evidence type="ECO:0000256" key="1">
    <source>
        <dbReference type="ARBA" id="ARBA00005984"/>
    </source>
</evidence>
<feature type="binding site" evidence="8">
    <location>
        <position position="273"/>
    </location>
    <ligand>
        <name>Mg(2+)</name>
        <dbReference type="ChEBI" id="CHEBI:18420"/>
    </ligand>
</feature>
<gene>
    <name evidence="11" type="ORF">BC742_0753</name>
</gene>
<comment type="similarity">
    <text evidence="1 9">Belongs to the alkaline phosphatase family.</text>
</comment>
<dbReference type="PRINTS" id="PR00113">
    <property type="entry name" value="ALKPHPHTASE"/>
</dbReference>
<reference evidence="11 12" key="1">
    <citation type="submission" date="2018-10" db="EMBL/GenBank/DDBJ databases">
        <title>Genomic Encyclopedia of Archaeal and Bacterial Type Strains, Phase II (KMG-II): from individual species to whole genera.</title>
        <authorList>
            <person name="Goeker M."/>
        </authorList>
    </citation>
    <scope>NUCLEOTIDE SEQUENCE [LARGE SCALE GENOMIC DNA]</scope>
    <source>
        <strain evidence="11 12">NSB1</strain>
    </source>
</reference>
<keyword evidence="5 8" id="KW-0862">Zinc</keyword>
<dbReference type="InterPro" id="IPR018299">
    <property type="entry name" value="Alkaline_phosphatase_AS"/>
</dbReference>
<comment type="cofactor">
    <cofactor evidence="8">
        <name>Zn(2+)</name>
        <dbReference type="ChEBI" id="CHEBI:29105"/>
    </cofactor>
    <text evidence="8">Binds 2 Zn(2+) ions.</text>
</comment>
<keyword evidence="6 8" id="KW-0460">Magnesium</keyword>
<evidence type="ECO:0000256" key="9">
    <source>
        <dbReference type="RuleBase" id="RU003946"/>
    </source>
</evidence>
<evidence type="ECO:0000256" key="7">
    <source>
        <dbReference type="PIRSR" id="PIRSR601952-1"/>
    </source>
</evidence>
<name>A0A495WDS7_9BACT</name>
<dbReference type="OrthoDB" id="9794455at2"/>
<dbReference type="Pfam" id="PF00245">
    <property type="entry name" value="Alk_phosphatase"/>
    <property type="match status" value="1"/>
</dbReference>
<dbReference type="SUPFAM" id="SSF53649">
    <property type="entry name" value="Alkaline phosphatase-like"/>
    <property type="match status" value="1"/>
</dbReference>
<feature type="binding site" evidence="8">
    <location>
        <position position="278"/>
    </location>
    <ligand>
        <name>Zn(2+)</name>
        <dbReference type="ChEBI" id="CHEBI:29105"/>
        <label>2</label>
    </ligand>
</feature>
<feature type="chain" id="PRO_5019763824" evidence="10">
    <location>
        <begin position="21"/>
        <end position="385"/>
    </location>
</feature>
<feature type="binding site" evidence="8">
    <location>
        <position position="63"/>
    </location>
    <ligand>
        <name>Zn(2+)</name>
        <dbReference type="ChEBI" id="CHEBI:29105"/>
        <label>2</label>
    </ligand>
</feature>
<dbReference type="InterPro" id="IPR017850">
    <property type="entry name" value="Alkaline_phosphatase_core_sf"/>
</dbReference>
<feature type="binding site" evidence="8">
    <location>
        <position position="157"/>
    </location>
    <ligand>
        <name>Mg(2+)</name>
        <dbReference type="ChEBI" id="CHEBI:18420"/>
    </ligand>
</feature>
<proteinExistence type="inferred from homology"/>
<feature type="binding site" evidence="8">
    <location>
        <position position="63"/>
    </location>
    <ligand>
        <name>Mg(2+)</name>
        <dbReference type="ChEBI" id="CHEBI:18420"/>
    </ligand>
</feature>
<dbReference type="GeneID" id="92928302"/>
<keyword evidence="10" id="KW-0732">Signal</keyword>
<evidence type="ECO:0000256" key="4">
    <source>
        <dbReference type="ARBA" id="ARBA00022801"/>
    </source>
</evidence>
<dbReference type="PROSITE" id="PS00123">
    <property type="entry name" value="ALKALINE_PHOSPHATASE"/>
    <property type="match status" value="1"/>
</dbReference>
<dbReference type="GO" id="GO:0004035">
    <property type="term" value="F:alkaline phosphatase activity"/>
    <property type="evidence" value="ECO:0007669"/>
    <property type="project" value="TreeGrafter"/>
</dbReference>
<dbReference type="InterPro" id="IPR001952">
    <property type="entry name" value="Alkaline_phosphatase"/>
</dbReference>
<accession>A0A495WDS7</accession>
<evidence type="ECO:0000313" key="12">
    <source>
        <dbReference type="Proteomes" id="UP000269493"/>
    </source>
</evidence>
<keyword evidence="3 8" id="KW-0479">Metal-binding</keyword>
<keyword evidence="2" id="KW-0597">Phosphoprotein</keyword>
<dbReference type="Proteomes" id="UP000269493">
    <property type="component" value="Unassembled WGS sequence"/>
</dbReference>
<dbReference type="Gene3D" id="3.40.720.10">
    <property type="entry name" value="Alkaline Phosphatase, subunit A"/>
    <property type="match status" value="1"/>
</dbReference>
<organism evidence="11 12">
    <name type="scientific">Coprobacter fastidiosus NSB1 = JCM 33896</name>
    <dbReference type="NCBI Taxonomy" id="1349822"/>
    <lineage>
        <taxon>Bacteria</taxon>
        <taxon>Pseudomonadati</taxon>
        <taxon>Bacteroidota</taxon>
        <taxon>Bacteroidia</taxon>
        <taxon>Bacteroidales</taxon>
        <taxon>Barnesiellaceae</taxon>
        <taxon>Coprobacter</taxon>
    </lineage>
</organism>
<dbReference type="GO" id="GO:0046872">
    <property type="term" value="F:metal ion binding"/>
    <property type="evidence" value="ECO:0007669"/>
    <property type="project" value="UniProtKB-KW"/>
</dbReference>
<evidence type="ECO:0000256" key="5">
    <source>
        <dbReference type="ARBA" id="ARBA00022833"/>
    </source>
</evidence>
<feature type="binding site" evidence="8">
    <location>
        <position position="282"/>
    </location>
    <ligand>
        <name>Zn(2+)</name>
        <dbReference type="ChEBI" id="CHEBI:29105"/>
        <label>2</label>
    </ligand>
</feature>
<dbReference type="SMART" id="SM00098">
    <property type="entry name" value="alkPPc"/>
    <property type="match status" value="1"/>
</dbReference>
<evidence type="ECO:0000256" key="3">
    <source>
        <dbReference type="ARBA" id="ARBA00022723"/>
    </source>
</evidence>
<dbReference type="AlphaFoldDB" id="A0A495WDS7"/>
<keyword evidence="12" id="KW-1185">Reference proteome</keyword>
<feature type="active site" description="Phosphoserine intermediate" evidence="7">
    <location>
        <position position="104"/>
    </location>
</feature>
<evidence type="ECO:0000256" key="2">
    <source>
        <dbReference type="ARBA" id="ARBA00022553"/>
    </source>
</evidence>
<comment type="cofactor">
    <cofactor evidence="8">
        <name>Mg(2+)</name>
        <dbReference type="ChEBI" id="CHEBI:18420"/>
    </cofactor>
    <text evidence="8">Binds 1 Mg(2+) ion.</text>
</comment>
<keyword evidence="4" id="KW-0378">Hydrolase</keyword>
<comment type="caution">
    <text evidence="11">The sequence shown here is derived from an EMBL/GenBank/DDBJ whole genome shotgun (WGS) entry which is preliminary data.</text>
</comment>
<dbReference type="PANTHER" id="PTHR11596:SF5">
    <property type="entry name" value="ALKALINE PHOSPHATASE"/>
    <property type="match status" value="1"/>
</dbReference>
<dbReference type="PANTHER" id="PTHR11596">
    <property type="entry name" value="ALKALINE PHOSPHATASE"/>
    <property type="match status" value="1"/>
</dbReference>
<dbReference type="CDD" id="cd16012">
    <property type="entry name" value="ALP"/>
    <property type="match status" value="1"/>
</dbReference>
<evidence type="ECO:0000313" key="11">
    <source>
        <dbReference type="EMBL" id="RKT59831.1"/>
    </source>
</evidence>
<evidence type="ECO:0000256" key="6">
    <source>
        <dbReference type="ARBA" id="ARBA00022842"/>
    </source>
</evidence>
<feature type="signal peptide" evidence="10">
    <location>
        <begin position="1"/>
        <end position="20"/>
    </location>
</feature>
<dbReference type="RefSeq" id="WP_022602039.1">
    <property type="nucleotide sequence ID" value="NZ_KI440811.1"/>
</dbReference>
<evidence type="ECO:0000256" key="8">
    <source>
        <dbReference type="PIRSR" id="PIRSR601952-2"/>
    </source>
</evidence>
<evidence type="ECO:0000256" key="10">
    <source>
        <dbReference type="SAM" id="SignalP"/>
    </source>
</evidence>
<sequence>MKNKIFSFLFVFFCVTVAFSQNKEKTKAPSSYQNTEFHTDYKPNYKNDGLNKPVKNVILLIGDGMGLAQTSAGMYANHNTLTISNLKNIGLIKTFSLNDFITDSAAAGTAYATGKKTKNGCIGVDSLGNKLPNMTEILSPLGYATGIVTTDKITGATPSAFYAHQIKRNMTKEILEDLVNTKALFIAGSSVKDFEKNNPEKLDALKKKNFKVLHDYKNLPLSMEAEKIALICDEMNAKFISEGRDPNYLKETTAQAIKFLSNKSKKGFFLMVEGAQIDWASHNNVIENVVREVLDFDKAVEEALKFADKNGETLVIITADHETGGMSLSNGNIEKGYIKAHFATSGHSPIMVPVYAYGPQAQLFRGVQDNTEIFSKILSALQVKK</sequence>